<protein>
    <submittedName>
        <fullName evidence="2">Related to lactonohydrolase</fullName>
    </submittedName>
</protein>
<proteinExistence type="predicted"/>
<comment type="caution">
    <text evidence="2">The sequence shown here is derived from an EMBL/GenBank/DDBJ whole genome shotgun (WGS) entry which is preliminary data.</text>
</comment>
<evidence type="ECO:0000313" key="3">
    <source>
        <dbReference type="Proteomes" id="UP000178129"/>
    </source>
</evidence>
<evidence type="ECO:0000259" key="1">
    <source>
        <dbReference type="Pfam" id="PF08450"/>
    </source>
</evidence>
<dbReference type="InterPro" id="IPR011042">
    <property type="entry name" value="6-blade_b-propeller_TolB-like"/>
</dbReference>
<dbReference type="PANTHER" id="PTHR47064:SF2">
    <property type="entry name" value="SMP-30_GLUCONOLACTONASE_LRE-LIKE REGION DOMAIN-CONTAINING PROTEIN-RELATED"/>
    <property type="match status" value="1"/>
</dbReference>
<reference evidence="3" key="1">
    <citation type="submission" date="2016-03" db="EMBL/GenBank/DDBJ databases">
        <authorList>
            <person name="Ploux O."/>
        </authorList>
    </citation>
    <scope>NUCLEOTIDE SEQUENCE [LARGE SCALE GENOMIC DNA]</scope>
    <source>
        <strain evidence="3">UK7</strain>
    </source>
</reference>
<organism evidence="2 3">
    <name type="scientific">Rhynchosporium graminicola</name>
    <dbReference type="NCBI Taxonomy" id="2792576"/>
    <lineage>
        <taxon>Eukaryota</taxon>
        <taxon>Fungi</taxon>
        <taxon>Dikarya</taxon>
        <taxon>Ascomycota</taxon>
        <taxon>Pezizomycotina</taxon>
        <taxon>Leotiomycetes</taxon>
        <taxon>Helotiales</taxon>
        <taxon>Ploettnerulaceae</taxon>
        <taxon>Rhynchosporium</taxon>
    </lineage>
</organism>
<accession>A0A1E1K495</accession>
<name>A0A1E1K495_9HELO</name>
<feature type="domain" description="SMP-30/Gluconolactonase/LRE-like region" evidence="1">
    <location>
        <begin position="193"/>
        <end position="370"/>
    </location>
</feature>
<keyword evidence="3" id="KW-1185">Reference proteome</keyword>
<dbReference type="Pfam" id="PF08450">
    <property type="entry name" value="SGL"/>
    <property type="match status" value="1"/>
</dbReference>
<dbReference type="InterPro" id="IPR013658">
    <property type="entry name" value="SGL"/>
</dbReference>
<dbReference type="Proteomes" id="UP000178129">
    <property type="component" value="Unassembled WGS sequence"/>
</dbReference>
<dbReference type="SUPFAM" id="SSF63829">
    <property type="entry name" value="Calcium-dependent phosphotriesterase"/>
    <property type="match status" value="1"/>
</dbReference>
<gene>
    <name evidence="2" type="ORF">RCO7_01252</name>
</gene>
<dbReference type="STRING" id="914237.A0A1E1K495"/>
<dbReference type="EMBL" id="FJUW01000007">
    <property type="protein sequence ID" value="CZS92925.1"/>
    <property type="molecule type" value="Genomic_DNA"/>
</dbReference>
<dbReference type="Gene3D" id="2.120.10.30">
    <property type="entry name" value="TolB, C-terminal domain"/>
    <property type="match status" value="1"/>
</dbReference>
<dbReference type="PANTHER" id="PTHR47064">
    <property type="entry name" value="PUTATIVE (AFU_ORTHOLOGUE AFUA_1G08990)-RELATED"/>
    <property type="match status" value="1"/>
</dbReference>
<evidence type="ECO:0000313" key="2">
    <source>
        <dbReference type="EMBL" id="CZS92925.1"/>
    </source>
</evidence>
<sequence length="392" mass="43224">MSYSIIESIVSHTLPNLSSFATDQINPRGNPGSFLSFEKGLPNLRSAPSTIDPTNGEITILQYSHAFADLIGPQPSHSVLLSETTTPKERFSYTACVFLPQHDEIFMTSTLIPSDFSLQAPKVYTFAIELERTDPVNGDNHIRTTRWRKTPWAQMYTGLVNYEDGVLICARANEGPGTGGIYYMPRWNFPQGLVTNHQGRALTSVNDVVVAKKDGCFWFTDPDFGFEMHPNQRPDLPCHVFRFDFEKSELRIMVNCLNKPSGLAFSPDESVLYVMDTDCPQGDESFDRPKATEIYAFDITEGPFLANQRLFAYAVGGGPSGIKCDVSGNVYAGCGDGIGVWDPEGVLLGRFLVPGGVKDFNFGKNGELFICSENTLRRVQLAQGTKGALLGI</sequence>
<dbReference type="AlphaFoldDB" id="A0A1E1K495"/>
<dbReference type="InParanoid" id="A0A1E1K495"/>
<dbReference type="InterPro" id="IPR052988">
    <property type="entry name" value="Oryzine_lactonohydrolase"/>
</dbReference>